<gene>
    <name evidence="3" type="ORF">FHS72_002926</name>
</gene>
<dbReference type="SUPFAM" id="SSF53300">
    <property type="entry name" value="vWA-like"/>
    <property type="match status" value="1"/>
</dbReference>
<name>A0A7W9BMW1_9RHOB</name>
<dbReference type="RefSeq" id="WP_183530361.1">
    <property type="nucleotide sequence ID" value="NZ_JACIJM010000009.1"/>
</dbReference>
<keyword evidence="1" id="KW-0472">Membrane</keyword>
<feature type="domain" description="VWFA" evidence="2">
    <location>
        <begin position="152"/>
        <end position="480"/>
    </location>
</feature>
<dbReference type="Pfam" id="PF13400">
    <property type="entry name" value="Tad"/>
    <property type="match status" value="1"/>
</dbReference>
<protein>
    <submittedName>
        <fullName evidence="3">Flp pilus assembly protein TadG</fullName>
    </submittedName>
</protein>
<dbReference type="AlphaFoldDB" id="A0A7W9BMW1"/>
<reference evidence="3 4" key="1">
    <citation type="submission" date="2020-08" db="EMBL/GenBank/DDBJ databases">
        <title>Genomic Encyclopedia of Type Strains, Phase IV (KMG-IV): sequencing the most valuable type-strain genomes for metagenomic binning, comparative biology and taxonomic classification.</title>
        <authorList>
            <person name="Goeker M."/>
        </authorList>
    </citation>
    <scope>NUCLEOTIDE SEQUENCE [LARGE SCALE GENOMIC DNA]</scope>
    <source>
        <strain evidence="3 4">DSM 101064</strain>
    </source>
</reference>
<sequence length="486" mass="53460">MRQLPSCCDRRKLAEKRQEIVNKFITREDGSMIVLALFLIPMMLILGGMAVDFMRYEGRRAVIQDTADRAALLAANLEFTDVGGGVAVVDDYFAKAGLQQYLDGPAIVTENINNRTVEVNVKQPVNTFFLNLVGIDSINAAAQSVATQGVGNVEISLVLDISGSMRNATKDASGRDTNQSKMAAMKTAATTFVNTALQESNRDRVSLSLIPYSEHVNIGRGLFDRMTTDRKHNFSHCVDFSDADFGTTGIDAGRTYSQGQHIDNWSTGNTLYNTNCPSESYEEVTAISQNRDALVAQIAQFQPTTQTSIFLGMKWGLALLDPSVRAMVAPDLDDAFEGRPDSFITDTESNETRKVLVIMTDGENTQSTRVKPEFYADPTHYAHWAEQPVNTWRNNNVFTGSHNMSEFTENFYSNSQGNALLAASCEAARDAKVQVFAIAFEASSDGERVMANCATSANHYFNTNGDDLNAVFRAIAEQVTDLRLTQ</sequence>
<dbReference type="InterPro" id="IPR036465">
    <property type="entry name" value="vWFA_dom_sf"/>
</dbReference>
<evidence type="ECO:0000313" key="3">
    <source>
        <dbReference type="EMBL" id="MBB5723286.1"/>
    </source>
</evidence>
<organism evidence="3 4">
    <name type="scientific">Yoonia ponticola</name>
    <dbReference type="NCBI Taxonomy" id="1524255"/>
    <lineage>
        <taxon>Bacteria</taxon>
        <taxon>Pseudomonadati</taxon>
        <taxon>Pseudomonadota</taxon>
        <taxon>Alphaproteobacteria</taxon>
        <taxon>Rhodobacterales</taxon>
        <taxon>Paracoccaceae</taxon>
        <taxon>Yoonia</taxon>
    </lineage>
</organism>
<dbReference type="Proteomes" id="UP000535415">
    <property type="component" value="Unassembled WGS sequence"/>
</dbReference>
<dbReference type="EMBL" id="JACIJM010000009">
    <property type="protein sequence ID" value="MBB5723286.1"/>
    <property type="molecule type" value="Genomic_DNA"/>
</dbReference>
<evidence type="ECO:0000256" key="1">
    <source>
        <dbReference type="SAM" id="Phobius"/>
    </source>
</evidence>
<dbReference type="SMART" id="SM00327">
    <property type="entry name" value="VWA"/>
    <property type="match status" value="1"/>
</dbReference>
<dbReference type="Gene3D" id="3.40.50.410">
    <property type="entry name" value="von Willebrand factor, type A domain"/>
    <property type="match status" value="1"/>
</dbReference>
<keyword evidence="1" id="KW-1133">Transmembrane helix</keyword>
<accession>A0A7W9BMW1</accession>
<keyword evidence="4" id="KW-1185">Reference proteome</keyword>
<keyword evidence="1" id="KW-0812">Transmembrane</keyword>
<evidence type="ECO:0000259" key="2">
    <source>
        <dbReference type="SMART" id="SM00327"/>
    </source>
</evidence>
<dbReference type="InterPro" id="IPR028087">
    <property type="entry name" value="Tad_N"/>
</dbReference>
<evidence type="ECO:0000313" key="4">
    <source>
        <dbReference type="Proteomes" id="UP000535415"/>
    </source>
</evidence>
<dbReference type="InterPro" id="IPR002035">
    <property type="entry name" value="VWF_A"/>
</dbReference>
<proteinExistence type="predicted"/>
<feature type="transmembrane region" description="Helical" evidence="1">
    <location>
        <begin position="32"/>
        <end position="51"/>
    </location>
</feature>
<comment type="caution">
    <text evidence="3">The sequence shown here is derived from an EMBL/GenBank/DDBJ whole genome shotgun (WGS) entry which is preliminary data.</text>
</comment>